<dbReference type="Proteomes" id="UP001652621">
    <property type="component" value="Unplaced"/>
</dbReference>
<organism evidence="2">
    <name type="scientific">Musca domestica</name>
    <name type="common">House fly</name>
    <dbReference type="NCBI Taxonomy" id="7370"/>
    <lineage>
        <taxon>Eukaryota</taxon>
        <taxon>Metazoa</taxon>
        <taxon>Ecdysozoa</taxon>
        <taxon>Arthropoda</taxon>
        <taxon>Hexapoda</taxon>
        <taxon>Insecta</taxon>
        <taxon>Pterygota</taxon>
        <taxon>Neoptera</taxon>
        <taxon>Endopterygota</taxon>
        <taxon>Diptera</taxon>
        <taxon>Brachycera</taxon>
        <taxon>Muscomorpha</taxon>
        <taxon>Muscoidea</taxon>
        <taxon>Muscidae</taxon>
        <taxon>Musca</taxon>
    </lineage>
</organism>
<evidence type="ECO:0000313" key="4">
    <source>
        <dbReference type="RefSeq" id="XP_005182269.1"/>
    </source>
</evidence>
<dbReference type="PANTHER" id="PTHR11257">
    <property type="entry name" value="CHEMOSENSORY PROTEIN-RELATED"/>
    <property type="match status" value="1"/>
</dbReference>
<reference evidence="4" key="2">
    <citation type="submission" date="2025-04" db="UniProtKB">
        <authorList>
            <consortium name="RefSeq"/>
        </authorList>
    </citation>
    <scope>IDENTIFICATION</scope>
    <source>
        <strain evidence="4">Aabys</strain>
    </source>
</reference>
<dbReference type="eggNOG" id="ENOG502S48A">
    <property type="taxonomic scope" value="Eukaryota"/>
</dbReference>
<reference evidence="2" key="1">
    <citation type="submission" date="2020-05" db="UniProtKB">
        <authorList>
            <consortium name="EnsemblMetazoa"/>
        </authorList>
    </citation>
    <scope>IDENTIFICATION</scope>
    <source>
        <strain evidence="2">Aabys</strain>
    </source>
</reference>
<feature type="chain" id="PRO_5044561237" evidence="1">
    <location>
        <begin position="21"/>
        <end position="122"/>
    </location>
</feature>
<evidence type="ECO:0000256" key="1">
    <source>
        <dbReference type="SAM" id="SignalP"/>
    </source>
</evidence>
<keyword evidence="1" id="KW-0732">Signal</keyword>
<dbReference type="RefSeq" id="XP_005182269.1">
    <property type="nucleotide sequence ID" value="XM_005182212.3"/>
</dbReference>
<accession>A0A1I8N2C2</accession>
<dbReference type="EnsemblMetazoa" id="MDOA010810-RA">
    <property type="protein sequence ID" value="MDOA010810-PA"/>
    <property type="gene ID" value="MDOA010810"/>
</dbReference>
<name>A0A1I8N2C2_MUSDO</name>
<sequence>MKFLCIAFVVAAFLLAIASAGDKYTTKYDNIDVDNILKSERLLNNYLNCLMDKGSCSPEGQELKKAIPDALQTECSKCSEKQKKAVDKVAHFLIDNKPEQWKQLQAKYDPDNVYYGKYKKHL</sequence>
<dbReference type="InterPro" id="IPR036682">
    <property type="entry name" value="OS_D_A10/PebIII_sf"/>
</dbReference>
<dbReference type="AlphaFoldDB" id="A0A1I8N2C2"/>
<dbReference type="OrthoDB" id="6344725at2759"/>
<dbReference type="PANTHER" id="PTHR11257:SF12">
    <property type="entry name" value="EJACULATORY BULB-SPECIFIC PROTEIN 3-RELATED"/>
    <property type="match status" value="1"/>
</dbReference>
<evidence type="ECO:0000313" key="2">
    <source>
        <dbReference type="EnsemblMetazoa" id="MDOA010810-PA"/>
    </source>
</evidence>
<feature type="signal peptide" evidence="1">
    <location>
        <begin position="1"/>
        <end position="20"/>
    </location>
</feature>
<dbReference type="VEuPathDB" id="VectorBase:MDOMA2_002736"/>
<keyword evidence="3" id="KW-1185">Reference proteome</keyword>
<dbReference type="SUPFAM" id="SSF100910">
    <property type="entry name" value="Chemosensory protein Csp2"/>
    <property type="match status" value="1"/>
</dbReference>
<dbReference type="KEGG" id="mde:101897221"/>
<dbReference type="InterPro" id="IPR005055">
    <property type="entry name" value="A10/PebIII"/>
</dbReference>
<dbReference type="Pfam" id="PF03392">
    <property type="entry name" value="OS-D"/>
    <property type="match status" value="1"/>
</dbReference>
<evidence type="ECO:0000313" key="3">
    <source>
        <dbReference type="Proteomes" id="UP001652621"/>
    </source>
</evidence>
<proteinExistence type="predicted"/>
<gene>
    <name evidence="2" type="primary">101897221</name>
    <name evidence="4" type="synonym">LOC101897221</name>
</gene>
<dbReference type="Gene3D" id="1.10.2080.10">
    <property type="entry name" value="Insect odorant-binding protein A10/Ejaculatory bulb-specific protein 3"/>
    <property type="match status" value="1"/>
</dbReference>
<protein>
    <submittedName>
        <fullName evidence="4">Ejaculatory bulb-specific protein 3-like</fullName>
    </submittedName>
</protein>
<dbReference type="GeneID" id="101897221"/>
<dbReference type="VEuPathDB" id="VectorBase:MDOA010810"/>